<reference evidence="2" key="1">
    <citation type="submission" date="2019-08" db="EMBL/GenBank/DDBJ databases">
        <authorList>
            <person name="Kucharzyk K."/>
            <person name="Murdoch R.W."/>
            <person name="Higgins S."/>
            <person name="Loffler F."/>
        </authorList>
    </citation>
    <scope>NUCLEOTIDE SEQUENCE</scope>
</reference>
<dbReference type="AlphaFoldDB" id="A0A644VAS1"/>
<dbReference type="Pfam" id="PF14452">
    <property type="entry name" value="Multi_ubiq"/>
    <property type="match status" value="1"/>
</dbReference>
<proteinExistence type="predicted"/>
<protein>
    <recommendedName>
        <fullName evidence="1">Multi-ubiquitin domain-containing protein</fullName>
    </recommendedName>
</protein>
<organism evidence="2">
    <name type="scientific">bioreactor metagenome</name>
    <dbReference type="NCBI Taxonomy" id="1076179"/>
    <lineage>
        <taxon>unclassified sequences</taxon>
        <taxon>metagenomes</taxon>
        <taxon>ecological metagenomes</taxon>
    </lineage>
</organism>
<dbReference type="InterPro" id="IPR027802">
    <property type="entry name" value="Multi-ubiquitin_dom"/>
</dbReference>
<name>A0A644VAS1_9ZZZZ</name>
<accession>A0A644VAS1</accession>
<dbReference type="EMBL" id="VSSQ01000245">
    <property type="protein sequence ID" value="MPL87832.1"/>
    <property type="molecule type" value="Genomic_DNA"/>
</dbReference>
<comment type="caution">
    <text evidence="2">The sequence shown here is derived from an EMBL/GenBank/DDBJ whole genome shotgun (WGS) entry which is preliminary data.</text>
</comment>
<evidence type="ECO:0000313" key="2">
    <source>
        <dbReference type="EMBL" id="MPL87832.1"/>
    </source>
</evidence>
<sequence length="81" mass="9196">MNNLVTVIINGQPVEVEKRSYSFQEVITLAFGSYDDSQKSYTMVSTRKNDDGDKHKISYSLGDQIKMKDGMRINVDSTNRS</sequence>
<feature type="domain" description="Multi-ubiquitin" evidence="1">
    <location>
        <begin position="5"/>
        <end position="76"/>
    </location>
</feature>
<evidence type="ECO:0000259" key="1">
    <source>
        <dbReference type="Pfam" id="PF14452"/>
    </source>
</evidence>
<gene>
    <name evidence="2" type="ORF">SDC9_33842</name>
</gene>